<keyword evidence="1" id="KW-1133">Transmembrane helix</keyword>
<sequence>MTERTRSIYRRGALTWGAAFCMAAPIWPGLHLGLKTLEWHNRNFAGYLTVQRTIVDCLEPETLPPPCVDAFAATPAWASENMLRVARLSLRDGPPYSPWVTHISAALYPLSIPVLFFSTLAIALDTRRQTHAAQPPEPNDTP</sequence>
<dbReference type="EMBL" id="JAIMBW010000001">
    <property type="protein sequence ID" value="MBY4895169.1"/>
    <property type="molecule type" value="Genomic_DNA"/>
</dbReference>
<evidence type="ECO:0000256" key="1">
    <source>
        <dbReference type="SAM" id="Phobius"/>
    </source>
</evidence>
<dbReference type="AlphaFoldDB" id="A0A975YFU0"/>
<dbReference type="EMBL" id="CP078073">
    <property type="protein sequence ID" value="QXL87772.1"/>
    <property type="molecule type" value="Genomic_DNA"/>
</dbReference>
<keyword evidence="1" id="KW-0812">Transmembrane</keyword>
<name>A0A975YFU0_9RHOB</name>
<evidence type="ECO:0000313" key="2">
    <source>
        <dbReference type="EMBL" id="QXL87772.1"/>
    </source>
</evidence>
<organism evidence="2">
    <name type="scientific">Gymnodinialimonas phycosphaerae</name>
    <dbReference type="NCBI Taxonomy" id="2841589"/>
    <lineage>
        <taxon>Bacteria</taxon>
        <taxon>Pseudomonadati</taxon>
        <taxon>Pseudomonadota</taxon>
        <taxon>Alphaproteobacteria</taxon>
        <taxon>Rhodobacterales</taxon>
        <taxon>Paracoccaceae</taxon>
        <taxon>Gymnodinialimonas</taxon>
    </lineage>
</organism>
<evidence type="ECO:0000313" key="3">
    <source>
        <dbReference type="Proteomes" id="UP000693972"/>
    </source>
</evidence>
<reference evidence="2 3" key="1">
    <citation type="submission" date="2021-07" db="EMBL/GenBank/DDBJ databases">
        <title>Karlodiniumbacter phycospheric gen. nov., sp. nov., a phycosphere bacterium isolated from karlodinium veneficum.</title>
        <authorList>
            <person name="Peng Y."/>
            <person name="Jiang L."/>
            <person name="Lee J."/>
        </authorList>
    </citation>
    <scope>NUCLEOTIDE SEQUENCE</scope>
    <source>
        <strain evidence="2 3">N5</strain>
    </source>
</reference>
<accession>A0A975YFU0</accession>
<gene>
    <name evidence="2" type="ORF">KUL25_20600</name>
</gene>
<keyword evidence="1" id="KW-0472">Membrane</keyword>
<dbReference type="Proteomes" id="UP000693972">
    <property type="component" value="Unassembled WGS sequence"/>
</dbReference>
<feature type="transmembrane region" description="Helical" evidence="1">
    <location>
        <begin position="99"/>
        <end position="124"/>
    </location>
</feature>
<proteinExistence type="predicted"/>
<feature type="transmembrane region" description="Helical" evidence="1">
    <location>
        <begin position="12"/>
        <end position="30"/>
    </location>
</feature>
<keyword evidence="3" id="KW-1185">Reference proteome</keyword>
<protein>
    <submittedName>
        <fullName evidence="2">Uncharacterized protein</fullName>
    </submittedName>
</protein>
<dbReference type="RefSeq" id="WP_257894625.1">
    <property type="nucleotide sequence ID" value="NZ_JAIMBW010000001.1"/>
</dbReference>